<gene>
    <name evidence="8" type="ORF">FSB_LOCUS58211</name>
</gene>
<keyword evidence="4 6" id="KW-1133">Transmembrane helix</keyword>
<dbReference type="GO" id="GO:0140359">
    <property type="term" value="F:ABC-type transporter activity"/>
    <property type="evidence" value="ECO:0007669"/>
    <property type="project" value="InterPro"/>
</dbReference>
<sequence length="382" mass="42806">MAASSLLRSTATATASLIEASPSPSDRFPKVSSIGFSRFGNMKCSVRSIQPVKATATEIPPTVPKARTGANTRIGINAWNSLWPQERKRQRAFFLFGLALIVELDIEGIRTFFHTFICLPKWMWQGFLGSTLSSADLALGISRGQRKPVTTAQQLFKFVKSLKQNIHILQGAAVISLLQPSPETFDLFDDVILLSDGKIVHQGPREHVTSHKDQKQYWARENEPYSIVMVNEFAEAFQSFHEGRRLQDELAIPFDKSKSHPAALTTHKYGASKKELLKACFSREFLLMKRNSFVCIFKLSQLTIMAVIASTLFLRTKMHHDSVNDGGIYVGALFFSVVINLFNGMAELSMTIARLPVFHNTFGSAALLMLFALSVFFFWFIL</sequence>
<feature type="transmembrane region" description="Helical" evidence="6">
    <location>
        <begin position="357"/>
        <end position="381"/>
    </location>
</feature>
<keyword evidence="3 6" id="KW-0812">Transmembrane</keyword>
<reference evidence="8" key="1">
    <citation type="submission" date="2018-02" db="EMBL/GenBank/DDBJ databases">
        <authorList>
            <person name="Cohen D.B."/>
            <person name="Kent A.D."/>
        </authorList>
    </citation>
    <scope>NUCLEOTIDE SEQUENCE</scope>
</reference>
<dbReference type="PANTHER" id="PTHR19241">
    <property type="entry name" value="ATP-BINDING CASSETTE TRANSPORTER"/>
    <property type="match status" value="1"/>
</dbReference>
<dbReference type="Pfam" id="PF01061">
    <property type="entry name" value="ABC2_membrane"/>
    <property type="match status" value="1"/>
</dbReference>
<keyword evidence="5 6" id="KW-0472">Membrane</keyword>
<keyword evidence="2" id="KW-0813">Transport</keyword>
<evidence type="ECO:0000256" key="1">
    <source>
        <dbReference type="ARBA" id="ARBA00004141"/>
    </source>
</evidence>
<evidence type="ECO:0000256" key="5">
    <source>
        <dbReference type="ARBA" id="ARBA00023136"/>
    </source>
</evidence>
<feature type="transmembrane region" description="Helical" evidence="6">
    <location>
        <begin position="326"/>
        <end position="345"/>
    </location>
</feature>
<dbReference type="GO" id="GO:0005886">
    <property type="term" value="C:plasma membrane"/>
    <property type="evidence" value="ECO:0007669"/>
    <property type="project" value="UniProtKB-ARBA"/>
</dbReference>
<evidence type="ECO:0000313" key="8">
    <source>
        <dbReference type="EMBL" id="SPD30329.1"/>
    </source>
</evidence>
<organism evidence="8">
    <name type="scientific">Fagus sylvatica</name>
    <name type="common">Beechnut</name>
    <dbReference type="NCBI Taxonomy" id="28930"/>
    <lineage>
        <taxon>Eukaryota</taxon>
        <taxon>Viridiplantae</taxon>
        <taxon>Streptophyta</taxon>
        <taxon>Embryophyta</taxon>
        <taxon>Tracheophyta</taxon>
        <taxon>Spermatophyta</taxon>
        <taxon>Magnoliopsida</taxon>
        <taxon>eudicotyledons</taxon>
        <taxon>Gunneridae</taxon>
        <taxon>Pentapetalae</taxon>
        <taxon>rosids</taxon>
        <taxon>fabids</taxon>
        <taxon>Fagales</taxon>
        <taxon>Fagaceae</taxon>
        <taxon>Fagus</taxon>
    </lineage>
</organism>
<evidence type="ECO:0000256" key="3">
    <source>
        <dbReference type="ARBA" id="ARBA00022692"/>
    </source>
</evidence>
<comment type="subcellular location">
    <subcellularLocation>
        <location evidence="1">Membrane</location>
        <topology evidence="1">Multi-pass membrane protein</topology>
    </subcellularLocation>
</comment>
<dbReference type="AlphaFoldDB" id="A0A2N9J1L5"/>
<dbReference type="EMBL" id="OIVN01006312">
    <property type="protein sequence ID" value="SPD30329.1"/>
    <property type="molecule type" value="Genomic_DNA"/>
</dbReference>
<evidence type="ECO:0000256" key="6">
    <source>
        <dbReference type="SAM" id="Phobius"/>
    </source>
</evidence>
<evidence type="ECO:0000256" key="2">
    <source>
        <dbReference type="ARBA" id="ARBA00022448"/>
    </source>
</evidence>
<evidence type="ECO:0000259" key="7">
    <source>
        <dbReference type="Pfam" id="PF01061"/>
    </source>
</evidence>
<dbReference type="Pfam" id="PF05834">
    <property type="entry name" value="Lycopene_cycl"/>
    <property type="match status" value="1"/>
</dbReference>
<protein>
    <recommendedName>
        <fullName evidence="7">ABC-2 type transporter transmembrane domain-containing protein</fullName>
    </recommendedName>
</protein>
<dbReference type="InterPro" id="IPR013525">
    <property type="entry name" value="ABC2_TM"/>
</dbReference>
<name>A0A2N9J1L5_FAGSY</name>
<proteinExistence type="predicted"/>
<feature type="domain" description="ABC-2 type transporter transmembrane" evidence="7">
    <location>
        <begin position="276"/>
        <end position="359"/>
    </location>
</feature>
<accession>A0A2N9J1L5</accession>
<evidence type="ECO:0000256" key="4">
    <source>
        <dbReference type="ARBA" id="ARBA00022989"/>
    </source>
</evidence>
<feature type="transmembrane region" description="Helical" evidence="6">
    <location>
        <begin position="293"/>
        <end position="314"/>
    </location>
</feature>